<keyword evidence="1" id="KW-0812">Transmembrane</keyword>
<feature type="transmembrane region" description="Helical" evidence="1">
    <location>
        <begin position="158"/>
        <end position="179"/>
    </location>
</feature>
<evidence type="ECO:0000313" key="3">
    <source>
        <dbReference type="Proteomes" id="UP000324479"/>
    </source>
</evidence>
<dbReference type="RefSeq" id="WP_150075803.1">
    <property type="nucleotide sequence ID" value="NZ_VWOX01000003.1"/>
</dbReference>
<protein>
    <submittedName>
        <fullName evidence="2">Permease</fullName>
    </submittedName>
</protein>
<dbReference type="AlphaFoldDB" id="A0A5M6DDD9"/>
<gene>
    <name evidence="2" type="ORF">FYK55_07795</name>
</gene>
<feature type="transmembrane region" description="Helical" evidence="1">
    <location>
        <begin position="475"/>
        <end position="500"/>
    </location>
</feature>
<evidence type="ECO:0000313" key="2">
    <source>
        <dbReference type="EMBL" id="KAA5545534.1"/>
    </source>
</evidence>
<comment type="caution">
    <text evidence="2">The sequence shown here is derived from an EMBL/GenBank/DDBJ whole genome shotgun (WGS) entry which is preliminary data.</text>
</comment>
<keyword evidence="3" id="KW-1185">Reference proteome</keyword>
<feature type="transmembrane region" description="Helical" evidence="1">
    <location>
        <begin position="395"/>
        <end position="413"/>
    </location>
</feature>
<accession>A0A5M6DDD9</accession>
<dbReference type="Proteomes" id="UP000324479">
    <property type="component" value="Unassembled WGS sequence"/>
</dbReference>
<feature type="transmembrane region" description="Helical" evidence="1">
    <location>
        <begin position="128"/>
        <end position="146"/>
    </location>
</feature>
<feature type="transmembrane region" description="Helical" evidence="1">
    <location>
        <begin position="305"/>
        <end position="328"/>
    </location>
</feature>
<organism evidence="2 3">
    <name type="scientific">Roseiconus nitratireducens</name>
    <dbReference type="NCBI Taxonomy" id="2605748"/>
    <lineage>
        <taxon>Bacteria</taxon>
        <taxon>Pseudomonadati</taxon>
        <taxon>Planctomycetota</taxon>
        <taxon>Planctomycetia</taxon>
        <taxon>Pirellulales</taxon>
        <taxon>Pirellulaceae</taxon>
        <taxon>Roseiconus</taxon>
    </lineage>
</organism>
<dbReference type="PANTHER" id="PTHR31610">
    <property type="entry name" value="SLR0360 PROTEIN"/>
    <property type="match status" value="1"/>
</dbReference>
<evidence type="ECO:0000256" key="1">
    <source>
        <dbReference type="SAM" id="Phobius"/>
    </source>
</evidence>
<feature type="transmembrane region" description="Helical" evidence="1">
    <location>
        <begin position="89"/>
        <end position="108"/>
    </location>
</feature>
<feature type="transmembrane region" description="Helical" evidence="1">
    <location>
        <begin position="216"/>
        <end position="234"/>
    </location>
</feature>
<feature type="transmembrane region" description="Helical" evidence="1">
    <location>
        <begin position="24"/>
        <end position="46"/>
    </location>
</feature>
<keyword evidence="1" id="KW-0472">Membrane</keyword>
<name>A0A5M6DDD9_9BACT</name>
<feature type="transmembrane region" description="Helical" evidence="1">
    <location>
        <begin position="52"/>
        <end position="77"/>
    </location>
</feature>
<feature type="transmembrane region" description="Helical" evidence="1">
    <location>
        <begin position="520"/>
        <end position="537"/>
    </location>
</feature>
<feature type="transmembrane region" description="Helical" evidence="1">
    <location>
        <begin position="340"/>
        <end position="359"/>
    </location>
</feature>
<proteinExistence type="predicted"/>
<sequence length="558" mass="58640">MSVSNESNTPYQGYKWCARGDVNAFFGLMLDNLTGLFFLVILLSGFGFPTDFAIAALVPGTALGVLVGDLAFVWIAFRLSKRKRSSDVTAMPLGLDTPSVFGITLFILGPSFREGVDALGLSPTDAAYRTWHIGIWCIVLSGILKLALAPATNWVRTVVPRAGLLGSLAAIALVLISFIPLSEILGHPLPGLVALAIVLTTLIARVEFPGRLPGTLGALLVAGLLYYLMCGLGIDGYKFPTLSPVEWFPTRWLESWQLAWISDGSDALHYLPIALPFAIATVVGGIDCTESAAAAGDTYDTRTVIAVEAVATLVAGLSGGVIQTTPYIGHPAYKAMGGRAAYTLGTALLIGSAGLIGYFTVLNDLIPKPAVMPILVFIGLEITAQSFAATPKRHYAAVAFACLPALAVLALNLSDQILGDPALAKAGLSLADLKANLQENYATITMLSSGFILTSLLWAWGLAASIDHRLKTAGVVFLVCAGLTLFGLIHSPLAGSQLFVPAGPAGWGDIVLAAEKRSKVFEFAGGYALIGVLLLLWTRLIPSRPAGDAVTDRSDGLD</sequence>
<keyword evidence="1" id="KW-1133">Transmembrane helix</keyword>
<feature type="transmembrane region" description="Helical" evidence="1">
    <location>
        <begin position="441"/>
        <end position="463"/>
    </location>
</feature>
<dbReference type="EMBL" id="VWOX01000003">
    <property type="protein sequence ID" value="KAA5545534.1"/>
    <property type="molecule type" value="Genomic_DNA"/>
</dbReference>
<dbReference type="PANTHER" id="PTHR31610:SF0">
    <property type="entry name" value="SLC26A_SULP TRANSPORTER DOMAIN-CONTAINING PROTEIN"/>
    <property type="match status" value="1"/>
</dbReference>
<reference evidence="2 3" key="1">
    <citation type="submission" date="2019-08" db="EMBL/GenBank/DDBJ databases">
        <authorList>
            <person name="Dhanesh K."/>
            <person name="Kumar G."/>
            <person name="Sasikala C."/>
            <person name="Venkata Ramana C."/>
        </authorList>
    </citation>
    <scope>NUCLEOTIDE SEQUENCE [LARGE SCALE GENOMIC DNA]</scope>
    <source>
        <strain evidence="2 3">JC645</strain>
    </source>
</reference>
<feature type="transmembrane region" description="Helical" evidence="1">
    <location>
        <begin position="185"/>
        <end position="204"/>
    </location>
</feature>